<accession>A0A8H6XEV6</accession>
<feature type="compositionally biased region" description="Basic and acidic residues" evidence="1">
    <location>
        <begin position="311"/>
        <end position="320"/>
    </location>
</feature>
<feature type="region of interest" description="Disordered" evidence="1">
    <location>
        <begin position="306"/>
        <end position="327"/>
    </location>
</feature>
<evidence type="ECO:0000256" key="1">
    <source>
        <dbReference type="SAM" id="MobiDB-lite"/>
    </source>
</evidence>
<evidence type="ECO:0000313" key="3">
    <source>
        <dbReference type="Proteomes" id="UP000620124"/>
    </source>
</evidence>
<proteinExistence type="predicted"/>
<dbReference type="AlphaFoldDB" id="A0A8H6XEV6"/>
<dbReference type="OrthoDB" id="3049996at2759"/>
<comment type="caution">
    <text evidence="2">The sequence shown here is derived from an EMBL/GenBank/DDBJ whole genome shotgun (WGS) entry which is preliminary data.</text>
</comment>
<dbReference type="EMBL" id="JACAZI010000020">
    <property type="protein sequence ID" value="KAF7339140.1"/>
    <property type="molecule type" value="Genomic_DNA"/>
</dbReference>
<evidence type="ECO:0000313" key="2">
    <source>
        <dbReference type="EMBL" id="KAF7339140.1"/>
    </source>
</evidence>
<reference evidence="2" key="1">
    <citation type="submission" date="2020-05" db="EMBL/GenBank/DDBJ databases">
        <title>Mycena genomes resolve the evolution of fungal bioluminescence.</title>
        <authorList>
            <person name="Tsai I.J."/>
        </authorList>
    </citation>
    <scope>NUCLEOTIDE SEQUENCE</scope>
    <source>
        <strain evidence="2">CCC161011</strain>
    </source>
</reference>
<sequence length="404" mass="46180">MSKNGFQPVVTMHPQIAMLIHKVLSLVIDFTFKRVEGKMDEWGGGWNCGSDSKNAILYTLASLYCDTKTWVAFAQLFTEFLDAVSHITRERFKLAPFYPDATCRVVILDGEVPQAQVFSDFLATYNNPEISQIQTSDPLKLLPNSLKTCSLHFEWYFLSVFTPIGFAYCFEDTLRSSPSTSQITLLIDNWHAFCTSQEDPAIKNWDAHKLANPWILPSINKFLSKISLENWDLTPNHSNYVESAHAARNAETGTHLPLFTAILKAQERDNIEAQELALMDAQYKKLSAQRQKWGTRKAAVRNDQLTSYGTLKDERERGAEGNKGSLEQQKTLEAQIKLLQDQMKLGRHHTELQEQIIALWKDVEAEKSIRREWAIYQAEIDKEIQRLRDSGLAGHPPLILWPQH</sequence>
<organism evidence="2 3">
    <name type="scientific">Mycena venus</name>
    <dbReference type="NCBI Taxonomy" id="2733690"/>
    <lineage>
        <taxon>Eukaryota</taxon>
        <taxon>Fungi</taxon>
        <taxon>Dikarya</taxon>
        <taxon>Basidiomycota</taxon>
        <taxon>Agaricomycotina</taxon>
        <taxon>Agaricomycetes</taxon>
        <taxon>Agaricomycetidae</taxon>
        <taxon>Agaricales</taxon>
        <taxon>Marasmiineae</taxon>
        <taxon>Mycenaceae</taxon>
        <taxon>Mycena</taxon>
    </lineage>
</organism>
<protein>
    <submittedName>
        <fullName evidence="2">Uncharacterized protein</fullName>
    </submittedName>
</protein>
<keyword evidence="3" id="KW-1185">Reference proteome</keyword>
<name>A0A8H6XEV6_9AGAR</name>
<gene>
    <name evidence="2" type="ORF">MVEN_01990700</name>
</gene>
<dbReference type="Proteomes" id="UP000620124">
    <property type="component" value="Unassembled WGS sequence"/>
</dbReference>